<accession>A0A7C4QPC6</accession>
<evidence type="ECO:0000256" key="2">
    <source>
        <dbReference type="SAM" id="MobiDB-lite"/>
    </source>
</evidence>
<comment type="caution">
    <text evidence="4">The sequence shown here is derived from an EMBL/GenBank/DDBJ whole genome shotgun (WGS) entry which is preliminary data.</text>
</comment>
<evidence type="ECO:0000313" key="4">
    <source>
        <dbReference type="EMBL" id="HGT38126.1"/>
    </source>
</evidence>
<dbReference type="AlphaFoldDB" id="A0A7C4QPC6"/>
<keyword evidence="3" id="KW-0732">Signal</keyword>
<organism evidence="4">
    <name type="scientific">Schlesneria paludicola</name>
    <dbReference type="NCBI Taxonomy" id="360056"/>
    <lineage>
        <taxon>Bacteria</taxon>
        <taxon>Pseudomonadati</taxon>
        <taxon>Planctomycetota</taxon>
        <taxon>Planctomycetia</taxon>
        <taxon>Planctomycetales</taxon>
        <taxon>Planctomycetaceae</taxon>
        <taxon>Schlesneria</taxon>
    </lineage>
</organism>
<gene>
    <name evidence="4" type="ORF">ENS64_02485</name>
</gene>
<sequence>MRWWCGLLAVAWSMVWGASAGAAALDKEAAAAALEFAKTHHPELATLLEQLRTSAPKDFEAALTELNRTRERLERSRERTPERYELELAEWKLNSQIRLLAARLAMGGDAALEDELRSLLAERLQIRVKLLQDERTRLHKRLEQLDQQIADQNDRSAAILEREFSRLRSPNPLPAKSAKQPGKSNSVPPVKPNGAKSPNRAESKVTAKPNVSAAGSPVKSEPADAAGSPRKPEASPQPKDPTPAPSGKAPKAGGKASTADHKEATSPRSKKK</sequence>
<keyword evidence="1" id="KW-0175">Coiled coil</keyword>
<reference evidence="4" key="1">
    <citation type="journal article" date="2020" name="mSystems">
        <title>Genome- and Community-Level Interaction Insights into Carbon Utilization and Element Cycling Functions of Hydrothermarchaeota in Hydrothermal Sediment.</title>
        <authorList>
            <person name="Zhou Z."/>
            <person name="Liu Y."/>
            <person name="Xu W."/>
            <person name="Pan J."/>
            <person name="Luo Z.H."/>
            <person name="Li M."/>
        </authorList>
    </citation>
    <scope>NUCLEOTIDE SEQUENCE [LARGE SCALE GENOMIC DNA]</scope>
    <source>
        <strain evidence="4">SpSt-508</strain>
    </source>
</reference>
<name>A0A7C4QPC6_9PLAN</name>
<evidence type="ECO:0000256" key="3">
    <source>
        <dbReference type="SAM" id="SignalP"/>
    </source>
</evidence>
<dbReference type="EMBL" id="DSVQ01000006">
    <property type="protein sequence ID" value="HGT38126.1"/>
    <property type="molecule type" value="Genomic_DNA"/>
</dbReference>
<proteinExistence type="predicted"/>
<evidence type="ECO:0000256" key="1">
    <source>
        <dbReference type="SAM" id="Coils"/>
    </source>
</evidence>
<feature type="chain" id="PRO_5027944633" evidence="3">
    <location>
        <begin position="23"/>
        <end position="272"/>
    </location>
</feature>
<protein>
    <submittedName>
        <fullName evidence="4">Uncharacterized protein</fullName>
    </submittedName>
</protein>
<feature type="region of interest" description="Disordered" evidence="2">
    <location>
        <begin position="163"/>
        <end position="272"/>
    </location>
</feature>
<feature type="signal peptide" evidence="3">
    <location>
        <begin position="1"/>
        <end position="22"/>
    </location>
</feature>
<feature type="coiled-coil region" evidence="1">
    <location>
        <begin position="121"/>
        <end position="162"/>
    </location>
</feature>